<sequence length="64" mass="7525">MIAANENILSTPTLNNDQKKENNHDCNNFKQKAEQEITNLKLEMKKLSLRKNNMDLLLNYFKSK</sequence>
<accession>A0A8B8FAG8</accession>
<name>A0A8B8FAG8_9HEMI</name>
<organism evidence="2 3">
    <name type="scientific">Sipha flava</name>
    <name type="common">yellow sugarcane aphid</name>
    <dbReference type="NCBI Taxonomy" id="143950"/>
    <lineage>
        <taxon>Eukaryota</taxon>
        <taxon>Metazoa</taxon>
        <taxon>Ecdysozoa</taxon>
        <taxon>Arthropoda</taxon>
        <taxon>Hexapoda</taxon>
        <taxon>Insecta</taxon>
        <taxon>Pterygota</taxon>
        <taxon>Neoptera</taxon>
        <taxon>Paraneoptera</taxon>
        <taxon>Hemiptera</taxon>
        <taxon>Sternorrhyncha</taxon>
        <taxon>Aphidomorpha</taxon>
        <taxon>Aphidoidea</taxon>
        <taxon>Aphididae</taxon>
        <taxon>Sipha</taxon>
    </lineage>
</organism>
<dbReference type="RefSeq" id="XP_025407611.1">
    <property type="nucleotide sequence ID" value="XM_025551826.1"/>
</dbReference>
<reference evidence="3" key="1">
    <citation type="submission" date="2025-08" db="UniProtKB">
        <authorList>
            <consortium name="RefSeq"/>
        </authorList>
    </citation>
    <scope>IDENTIFICATION</scope>
    <source>
        <tissue evidence="3">Whole body</tissue>
    </source>
</reference>
<dbReference type="OrthoDB" id="6625146at2759"/>
<evidence type="ECO:0000313" key="2">
    <source>
        <dbReference type="Proteomes" id="UP000694846"/>
    </source>
</evidence>
<dbReference type="GeneID" id="112681581"/>
<evidence type="ECO:0000256" key="1">
    <source>
        <dbReference type="SAM" id="MobiDB-lite"/>
    </source>
</evidence>
<proteinExistence type="predicted"/>
<protein>
    <submittedName>
        <fullName evidence="3">Uncharacterized protein LOC112681581</fullName>
    </submittedName>
</protein>
<feature type="region of interest" description="Disordered" evidence="1">
    <location>
        <begin position="1"/>
        <end position="24"/>
    </location>
</feature>
<feature type="compositionally biased region" description="Polar residues" evidence="1">
    <location>
        <begin position="7"/>
        <end position="16"/>
    </location>
</feature>
<dbReference type="AlphaFoldDB" id="A0A8B8FAG8"/>
<keyword evidence="2" id="KW-1185">Reference proteome</keyword>
<dbReference type="Proteomes" id="UP000694846">
    <property type="component" value="Unplaced"/>
</dbReference>
<gene>
    <name evidence="3" type="primary">LOC112681581</name>
</gene>
<evidence type="ECO:0000313" key="3">
    <source>
        <dbReference type="RefSeq" id="XP_025407611.1"/>
    </source>
</evidence>